<reference evidence="2 3" key="1">
    <citation type="journal article" date="2019" name="Nat. Ecol. Evol.">
        <title>Megaphylogeny resolves global patterns of mushroom evolution.</title>
        <authorList>
            <person name="Varga T."/>
            <person name="Krizsan K."/>
            <person name="Foldi C."/>
            <person name="Dima B."/>
            <person name="Sanchez-Garcia M."/>
            <person name="Sanchez-Ramirez S."/>
            <person name="Szollosi G.J."/>
            <person name="Szarkandi J.G."/>
            <person name="Papp V."/>
            <person name="Albert L."/>
            <person name="Andreopoulos W."/>
            <person name="Angelini C."/>
            <person name="Antonin V."/>
            <person name="Barry K.W."/>
            <person name="Bougher N.L."/>
            <person name="Buchanan P."/>
            <person name="Buyck B."/>
            <person name="Bense V."/>
            <person name="Catcheside P."/>
            <person name="Chovatia M."/>
            <person name="Cooper J."/>
            <person name="Damon W."/>
            <person name="Desjardin D."/>
            <person name="Finy P."/>
            <person name="Geml J."/>
            <person name="Haridas S."/>
            <person name="Hughes K."/>
            <person name="Justo A."/>
            <person name="Karasinski D."/>
            <person name="Kautmanova I."/>
            <person name="Kiss B."/>
            <person name="Kocsube S."/>
            <person name="Kotiranta H."/>
            <person name="LaButti K.M."/>
            <person name="Lechner B.E."/>
            <person name="Liimatainen K."/>
            <person name="Lipzen A."/>
            <person name="Lukacs Z."/>
            <person name="Mihaltcheva S."/>
            <person name="Morgado L.N."/>
            <person name="Niskanen T."/>
            <person name="Noordeloos M.E."/>
            <person name="Ohm R.A."/>
            <person name="Ortiz-Santana B."/>
            <person name="Ovrebo C."/>
            <person name="Racz N."/>
            <person name="Riley R."/>
            <person name="Savchenko A."/>
            <person name="Shiryaev A."/>
            <person name="Soop K."/>
            <person name="Spirin V."/>
            <person name="Szebenyi C."/>
            <person name="Tomsovsky M."/>
            <person name="Tulloss R.E."/>
            <person name="Uehling J."/>
            <person name="Grigoriev I.V."/>
            <person name="Vagvolgyi C."/>
            <person name="Papp T."/>
            <person name="Martin F.M."/>
            <person name="Miettinen O."/>
            <person name="Hibbett D.S."/>
            <person name="Nagy L.G."/>
        </authorList>
    </citation>
    <scope>NUCLEOTIDE SEQUENCE [LARGE SCALE GENOMIC DNA]</scope>
    <source>
        <strain evidence="2 3">CBS 121175</strain>
    </source>
</reference>
<evidence type="ECO:0000256" key="1">
    <source>
        <dbReference type="SAM" id="SignalP"/>
    </source>
</evidence>
<proteinExistence type="predicted"/>
<sequence>MQLKFTLFAFAALIAFTKPGVQAAEGDILTATKVFHTIVQQSPFLVDRTTTLVWTQSSSISDSATPTPN</sequence>
<dbReference type="AlphaFoldDB" id="A0A5C3KK47"/>
<feature type="chain" id="PRO_5023045810" evidence="1">
    <location>
        <begin position="24"/>
        <end position="69"/>
    </location>
</feature>
<keyword evidence="3" id="KW-1185">Reference proteome</keyword>
<evidence type="ECO:0000313" key="3">
    <source>
        <dbReference type="Proteomes" id="UP000307440"/>
    </source>
</evidence>
<name>A0A5C3KK47_COPMA</name>
<feature type="signal peptide" evidence="1">
    <location>
        <begin position="1"/>
        <end position="23"/>
    </location>
</feature>
<gene>
    <name evidence="2" type="ORF">FA15DRAFT_673649</name>
</gene>
<dbReference type="EMBL" id="ML210306">
    <property type="protein sequence ID" value="TFK20275.1"/>
    <property type="molecule type" value="Genomic_DNA"/>
</dbReference>
<organism evidence="2 3">
    <name type="scientific">Coprinopsis marcescibilis</name>
    <name type="common">Agaric fungus</name>
    <name type="synonym">Psathyrella marcescibilis</name>
    <dbReference type="NCBI Taxonomy" id="230819"/>
    <lineage>
        <taxon>Eukaryota</taxon>
        <taxon>Fungi</taxon>
        <taxon>Dikarya</taxon>
        <taxon>Basidiomycota</taxon>
        <taxon>Agaricomycotina</taxon>
        <taxon>Agaricomycetes</taxon>
        <taxon>Agaricomycetidae</taxon>
        <taxon>Agaricales</taxon>
        <taxon>Agaricineae</taxon>
        <taxon>Psathyrellaceae</taxon>
        <taxon>Coprinopsis</taxon>
    </lineage>
</organism>
<accession>A0A5C3KK47</accession>
<protein>
    <submittedName>
        <fullName evidence="2">Uncharacterized protein</fullName>
    </submittedName>
</protein>
<dbReference type="Proteomes" id="UP000307440">
    <property type="component" value="Unassembled WGS sequence"/>
</dbReference>
<evidence type="ECO:0000313" key="2">
    <source>
        <dbReference type="EMBL" id="TFK20275.1"/>
    </source>
</evidence>
<dbReference type="OrthoDB" id="3025387at2759"/>
<keyword evidence="1" id="KW-0732">Signal</keyword>